<sequence length="288" mass="32720">MEVANLLPVVDRLEDNIDDLEETLEPLLARSLDETSKKLPLLERAKLHTLLTYTLESLIFSYLKLHGTEAQEHPVYKELTRVKQYFDKIKALENPPEEEAKPTMKLDQQAARRFISHGLAGNDQYDIERAEKLAKEKARAQLKAALLAKRAKEESVASTPVQEANKPPTSAESSESEAESSSESEEESEDESSTDNVDNKVSATPEEFIKLPSDPMEEPKNSKKKTAKAKAKKRKEDAMKAKKAERQAKREAKGIPEPNSKQSRSARRKERRRKKEAKRKDQTKDKKK</sequence>
<dbReference type="GO" id="GO:0003723">
    <property type="term" value="F:RNA binding"/>
    <property type="evidence" value="ECO:0007669"/>
    <property type="project" value="UniProtKB-UniRule"/>
</dbReference>
<evidence type="ECO:0000256" key="2">
    <source>
        <dbReference type="ARBA" id="ARBA00009154"/>
    </source>
</evidence>
<dbReference type="PANTHER" id="PTHR15341">
    <property type="entry name" value="SUN-COR STEROID HORMONE RECEPTOR CO-REPRESSOR"/>
    <property type="match status" value="1"/>
</dbReference>
<dbReference type="GO" id="GO:0005730">
    <property type="term" value="C:nucleolus"/>
    <property type="evidence" value="ECO:0007669"/>
    <property type="project" value="TreeGrafter"/>
</dbReference>
<keyword evidence="3 6" id="KW-0698">rRNA processing</keyword>
<dbReference type="eggNOG" id="KOG4835">
    <property type="taxonomic scope" value="Eukaryota"/>
</dbReference>
<comment type="similarity">
    <text evidence="2 6">Belongs to the C1D family.</text>
</comment>
<dbReference type="InterPro" id="IPR011082">
    <property type="entry name" value="Exosome-assoc_fac/DNA_repair"/>
</dbReference>
<proteinExistence type="inferred from homology"/>
<dbReference type="InParanoid" id="B8MLP7"/>
<keyword evidence="4 6" id="KW-0694">RNA-binding</keyword>
<comment type="function">
    <text evidence="6">Required for exosome-dependent processing of pre-rRNA and small nucleolar RNA (snRNA) precursors. Involved in processing of 35S pre-rRNA at the A0, A1 and A2 sites.</text>
</comment>
<dbReference type="OrthoDB" id="1421013at2759"/>
<evidence type="ECO:0000313" key="9">
    <source>
        <dbReference type="Proteomes" id="UP000001745"/>
    </source>
</evidence>
<feature type="compositionally biased region" description="Basic residues" evidence="7">
    <location>
        <begin position="222"/>
        <end position="233"/>
    </location>
</feature>
<feature type="compositionally biased region" description="Basic residues" evidence="7">
    <location>
        <begin position="264"/>
        <end position="277"/>
    </location>
</feature>
<protein>
    <recommendedName>
        <fullName evidence="6">Exosome complex protein</fullName>
    </recommendedName>
</protein>
<feature type="region of interest" description="Disordered" evidence="7">
    <location>
        <begin position="150"/>
        <end position="288"/>
    </location>
</feature>
<dbReference type="Pfam" id="PF04000">
    <property type="entry name" value="Sas10_Utp3"/>
    <property type="match status" value="1"/>
</dbReference>
<feature type="compositionally biased region" description="Basic and acidic residues" evidence="7">
    <location>
        <begin position="278"/>
        <end position="288"/>
    </location>
</feature>
<dbReference type="OMA" id="GADAQNH"/>
<evidence type="ECO:0000256" key="7">
    <source>
        <dbReference type="SAM" id="MobiDB-lite"/>
    </source>
</evidence>
<evidence type="ECO:0000256" key="6">
    <source>
        <dbReference type="RuleBase" id="RU368003"/>
    </source>
</evidence>
<dbReference type="Proteomes" id="UP000001745">
    <property type="component" value="Unassembled WGS sequence"/>
</dbReference>
<evidence type="ECO:0000256" key="4">
    <source>
        <dbReference type="ARBA" id="ARBA00022884"/>
    </source>
</evidence>
<dbReference type="GO" id="GO:0010468">
    <property type="term" value="P:regulation of gene expression"/>
    <property type="evidence" value="ECO:0007669"/>
    <property type="project" value="TreeGrafter"/>
</dbReference>
<feature type="compositionally biased region" description="Basic and acidic residues" evidence="7">
    <location>
        <begin position="234"/>
        <end position="254"/>
    </location>
</feature>
<dbReference type="InterPro" id="IPR007146">
    <property type="entry name" value="Sas10/Utp3/C1D"/>
</dbReference>
<reference evidence="9" key="1">
    <citation type="journal article" date="2015" name="Genome Announc.">
        <title>Genome sequence of the AIDS-associated pathogen Penicillium marneffei (ATCC18224) and its near taxonomic relative Talaromyces stipitatus (ATCC10500).</title>
        <authorList>
            <person name="Nierman W.C."/>
            <person name="Fedorova-Abrams N.D."/>
            <person name="Andrianopoulos A."/>
        </authorList>
    </citation>
    <scope>NUCLEOTIDE SEQUENCE [LARGE SCALE GENOMIC DNA]</scope>
    <source>
        <strain evidence="9">ATCC 10500 / CBS 375.48 / QM 6759 / NRRL 1006</strain>
    </source>
</reference>
<gene>
    <name evidence="8" type="ORF">TSTA_101500</name>
</gene>
<feature type="compositionally biased region" description="Acidic residues" evidence="7">
    <location>
        <begin position="174"/>
        <end position="193"/>
    </location>
</feature>
<dbReference type="STRING" id="441959.B8MLP7"/>
<dbReference type="GO" id="GO:0000460">
    <property type="term" value="P:maturation of 5.8S rRNA"/>
    <property type="evidence" value="ECO:0007669"/>
    <property type="project" value="TreeGrafter"/>
</dbReference>
<dbReference type="GO" id="GO:0003677">
    <property type="term" value="F:DNA binding"/>
    <property type="evidence" value="ECO:0007669"/>
    <property type="project" value="TreeGrafter"/>
</dbReference>
<dbReference type="AlphaFoldDB" id="B8MLP7"/>
<name>B8MLP7_TALSN</name>
<dbReference type="GO" id="GO:0000178">
    <property type="term" value="C:exosome (RNase complex)"/>
    <property type="evidence" value="ECO:0007669"/>
    <property type="project" value="TreeGrafter"/>
</dbReference>
<organism evidence="8 9">
    <name type="scientific">Talaromyces stipitatus (strain ATCC 10500 / CBS 375.48 / QM 6759 / NRRL 1006)</name>
    <name type="common">Penicillium stipitatum</name>
    <dbReference type="NCBI Taxonomy" id="441959"/>
    <lineage>
        <taxon>Eukaryota</taxon>
        <taxon>Fungi</taxon>
        <taxon>Dikarya</taxon>
        <taxon>Ascomycota</taxon>
        <taxon>Pezizomycotina</taxon>
        <taxon>Eurotiomycetes</taxon>
        <taxon>Eurotiomycetidae</taxon>
        <taxon>Eurotiales</taxon>
        <taxon>Trichocomaceae</taxon>
        <taxon>Talaromyces</taxon>
        <taxon>Talaromyces sect. Talaromyces</taxon>
    </lineage>
</organism>
<keyword evidence="9" id="KW-1185">Reference proteome</keyword>
<comment type="subcellular location">
    <subcellularLocation>
        <location evidence="1 6">Nucleus</location>
    </subcellularLocation>
</comment>
<evidence type="ECO:0000313" key="8">
    <source>
        <dbReference type="EMBL" id="EED13910.1"/>
    </source>
</evidence>
<accession>B8MLP7</accession>
<dbReference type="PANTHER" id="PTHR15341:SF3">
    <property type="entry name" value="NUCLEAR NUCLEIC ACID-BINDING PROTEIN C1D"/>
    <property type="match status" value="1"/>
</dbReference>
<dbReference type="RefSeq" id="XP_002486148.1">
    <property type="nucleotide sequence ID" value="XM_002486103.1"/>
</dbReference>
<evidence type="ECO:0000256" key="1">
    <source>
        <dbReference type="ARBA" id="ARBA00004123"/>
    </source>
</evidence>
<evidence type="ECO:0000256" key="3">
    <source>
        <dbReference type="ARBA" id="ARBA00022552"/>
    </source>
</evidence>
<dbReference type="HOGENOM" id="CLU_064339_2_1_1"/>
<keyword evidence="5 6" id="KW-0539">Nucleus</keyword>
<dbReference type="VEuPathDB" id="FungiDB:TSTA_101500"/>
<dbReference type="GeneID" id="8101838"/>
<dbReference type="EMBL" id="EQ962658">
    <property type="protein sequence ID" value="EED13910.1"/>
    <property type="molecule type" value="Genomic_DNA"/>
</dbReference>
<evidence type="ECO:0000256" key="5">
    <source>
        <dbReference type="ARBA" id="ARBA00023242"/>
    </source>
</evidence>
<dbReference type="PhylomeDB" id="B8MLP7"/>